<gene>
    <name evidence="1" type="ORF">HCU01_27530</name>
    <name evidence="2" type="ORF">SAMN05660971_02431</name>
</gene>
<name>A0A1M7GZD2_9GAMM</name>
<proteinExistence type="predicted"/>
<sequence>MPTKSYLDQQQVSAILDAAEREAQGNNFAVTIAVADDGGYLLGLRRLDGAAPFSAEVAAAKARAAAIGRKETQIFEDMINNGRNAFLSAPMQGLMSGGLPIRIDGQVAGSVGVSGVKPEQDIQVARAGVTAVA</sequence>
<reference evidence="1 4" key="2">
    <citation type="submission" date="2019-07" db="EMBL/GenBank/DDBJ databases">
        <title>Whole genome shotgun sequence of Halomonas cupida NBRC 102219.</title>
        <authorList>
            <person name="Hosoyama A."/>
            <person name="Uohara A."/>
            <person name="Ohji S."/>
            <person name="Ichikawa N."/>
        </authorList>
    </citation>
    <scope>NUCLEOTIDE SEQUENCE [LARGE SCALE GENOMIC DNA]</scope>
    <source>
        <strain evidence="1 4">NBRC 102219</strain>
    </source>
</reference>
<dbReference type="STRING" id="44933.SAMN05660971_02431"/>
<dbReference type="EMBL" id="FRCA01000006">
    <property type="protein sequence ID" value="SHM21742.1"/>
    <property type="molecule type" value="Genomic_DNA"/>
</dbReference>
<accession>A0A1M7GZD2</accession>
<dbReference type="RefSeq" id="WP_073435480.1">
    <property type="nucleotide sequence ID" value="NZ_BJXU01000111.1"/>
</dbReference>
<protein>
    <submittedName>
        <fullName evidence="2">Glc operon protein GlcG</fullName>
    </submittedName>
</protein>
<evidence type="ECO:0000313" key="3">
    <source>
        <dbReference type="Proteomes" id="UP000184123"/>
    </source>
</evidence>
<organism evidence="2 3">
    <name type="scientific">Halomonas cupida</name>
    <dbReference type="NCBI Taxonomy" id="44933"/>
    <lineage>
        <taxon>Bacteria</taxon>
        <taxon>Pseudomonadati</taxon>
        <taxon>Pseudomonadota</taxon>
        <taxon>Gammaproteobacteria</taxon>
        <taxon>Oceanospirillales</taxon>
        <taxon>Halomonadaceae</taxon>
        <taxon>Halomonas</taxon>
    </lineage>
</organism>
<dbReference type="PANTHER" id="PTHR34309">
    <property type="entry name" value="SLR1406 PROTEIN"/>
    <property type="match status" value="1"/>
</dbReference>
<dbReference type="InterPro" id="IPR052517">
    <property type="entry name" value="GlcG_carb_metab_protein"/>
</dbReference>
<dbReference type="EMBL" id="BJXU01000111">
    <property type="protein sequence ID" value="GEN24804.1"/>
    <property type="molecule type" value="Genomic_DNA"/>
</dbReference>
<dbReference type="Proteomes" id="UP000184123">
    <property type="component" value="Unassembled WGS sequence"/>
</dbReference>
<keyword evidence="4" id="KW-1185">Reference proteome</keyword>
<evidence type="ECO:0000313" key="4">
    <source>
        <dbReference type="Proteomes" id="UP000321726"/>
    </source>
</evidence>
<dbReference type="InterPro" id="IPR038084">
    <property type="entry name" value="PduO/GlcC-like_sf"/>
</dbReference>
<dbReference type="InterPro" id="IPR005624">
    <property type="entry name" value="PduO/GlcC-like"/>
</dbReference>
<dbReference type="Proteomes" id="UP000321726">
    <property type="component" value="Unassembled WGS sequence"/>
</dbReference>
<dbReference type="Gene3D" id="3.30.450.150">
    <property type="entry name" value="Haem-degrading domain"/>
    <property type="match status" value="1"/>
</dbReference>
<evidence type="ECO:0000313" key="1">
    <source>
        <dbReference type="EMBL" id="GEN24804.1"/>
    </source>
</evidence>
<dbReference type="SUPFAM" id="SSF143744">
    <property type="entry name" value="GlcG-like"/>
    <property type="match status" value="1"/>
</dbReference>
<dbReference type="PANTHER" id="PTHR34309:SF1">
    <property type="entry name" value="PROTEIN GLCG"/>
    <property type="match status" value="1"/>
</dbReference>
<dbReference type="OrthoDB" id="9800768at2"/>
<reference evidence="2 3" key="1">
    <citation type="submission" date="2016-11" db="EMBL/GenBank/DDBJ databases">
        <authorList>
            <person name="Jaros S."/>
            <person name="Januszkiewicz K."/>
            <person name="Wedrychowicz H."/>
        </authorList>
    </citation>
    <scope>NUCLEOTIDE SEQUENCE [LARGE SCALE GENOMIC DNA]</scope>
    <source>
        <strain evidence="2 3">DSM 4740</strain>
    </source>
</reference>
<evidence type="ECO:0000313" key="2">
    <source>
        <dbReference type="EMBL" id="SHM21742.1"/>
    </source>
</evidence>
<dbReference type="AlphaFoldDB" id="A0A1M7GZD2"/>
<dbReference type="Pfam" id="PF03928">
    <property type="entry name" value="HbpS-like"/>
    <property type="match status" value="1"/>
</dbReference>